<dbReference type="InterPro" id="IPR001680">
    <property type="entry name" value="WD40_rpt"/>
</dbReference>
<dbReference type="InterPro" id="IPR011047">
    <property type="entry name" value="Quinoprotein_ADH-like_sf"/>
</dbReference>
<dbReference type="PANTHER" id="PTHR19855">
    <property type="entry name" value="WD40 REPEAT PROTEIN 12, 37"/>
    <property type="match status" value="1"/>
</dbReference>
<sequence>MSTEELEGIVRRRLVVIAVDGYEDGQPGFNEGIAAQVEKITGWLADPALGDDRRFEVVRAEHSPRSVDDLRAFLHGQNLGRASYKEAVVVYITGHGLRRYAQRHYLMLPETKEERLLATGFATSELITAVLDSESEHVMVLVDSCHSGALRAELSSLFQDLSDERHSHKGTAVVTAGDHYEKPLVGSFTRRVALACERMRDEASGYTSSHLSFAEWEQLLHQVGLDEKGVENELVSAEWIVPHSRSRAPSACLPNPRYQPVKSVTHPALRQLTLGSGSLEEFWLERASGRAGADDPGWYFSGRAESMARMVAFVRDGAGVLVATGAAGSGKSALLARLVTLADASFAADPEYAAVVAGIQEGLRPDPGSIDVAVLTRNKSARVVVDELLSALGGAARGHELPMQALLGLLAARASSTAGPVNVVIDALDEAEDPLACVGDVILPLSRLTTASGTGRAVRLVVGVRSSPATEYASGTALRDERADQLLRKLTDTLGNEDVDSQILRTDGPDCTADIAAYTAALLRAPQTSPYHGAQEAADAAARHVADAVAPSFLDARIAADQLRTAGARQDLDEPDWLRRLADGTTGLLREDVQAVATATGVSIGLLVAALRATAFAPGAGLPWAEVWPAVTLALATQPGGPDCADTDAADHAIRTLRSGRLTGYLATAEEDSRTVYRPVHQRLTDLLTTGHDWLTAPAAATRSQRPDGPLPHMAAQAAITRALARLVERSRPHLAHPYVRRHFLHHAEAGGILTDREVPLELLAQETSGTLRARLALPLPAGDPERRSLTAAALIEPYADTAVDYASRLGSIAFHRRVRGPDRNADTEAGALGGLPVSPSWGRWAAHLNVLAPAPGATNAMCVVPTLDGRQLTAVAPADGGVRIWDAGTGRHIADLAMGPVHRLRTIVATGGRTFLVTVGRDARIYDPASGQLIARTPMPLPYDVQVLADGASLWKLYALTSRGAFVWRPRADRVFEAPGFPYGITRDRAQARKRQLTAVVRRRNGEALVAVCCEDGIRLWDPASGAMAGPSFGDVQVSGLVSVPQPDKDGDDLLIAESPNPLVPLRVWNPFTREQVATNREGGSKAVAGPGGTAFAYVARGRIVLQSLGRGSVRSIDADIASVDALAVLEDPAGPRVVSAGPQGIRIWDPGFDEPLHEEGLAESVYPGPSLDRHRRSSPTWSLCRVQAPADAPGADLLLLATRSGLDVHRAGTGSLVKRIGTGLVRDILPLGARARVAVSDPNGNLSVWDLSSGQMVMASRKETSQSPRSSCVAWTAGGLPMAVSTGAMGRIRELASVVLDHESGRSAARTVRLTADTGDLPLHLLGGLPPSPSGDVTVVAAAGRDLLLIDVVSGRQTGALPHWDHRSGQGVVMCSLPCDSGPLLVTADGRGIDVWDTAAQTRNCAWESPDVFALSGLPLPGGRTLLVSGGASGVRIWDPRTGDLVHAVLTGAPVHGIAVGEDTSGSVLHLYGPAGLATLSVDVGRL</sequence>
<dbReference type="EMBL" id="JAAGMK010000527">
    <property type="protein sequence ID" value="NEB86109.1"/>
    <property type="molecule type" value="Genomic_DNA"/>
</dbReference>
<reference evidence="1" key="1">
    <citation type="submission" date="2020-01" db="EMBL/GenBank/DDBJ databases">
        <title>Insect and environment-associated Actinomycetes.</title>
        <authorList>
            <person name="Currrie C."/>
            <person name="Chevrette M."/>
            <person name="Carlson C."/>
            <person name="Stubbendieck R."/>
            <person name="Wendt-Pienkowski E."/>
        </authorList>
    </citation>
    <scope>NUCLEOTIDE SEQUENCE</scope>
    <source>
        <strain evidence="1">SID505</strain>
    </source>
</reference>
<name>A0A6G3ST83_STRAQ</name>
<accession>A0A6G3ST83</accession>
<evidence type="ECO:0000313" key="1">
    <source>
        <dbReference type="EMBL" id="NEB86109.1"/>
    </source>
</evidence>
<organism evidence="1">
    <name type="scientific">Streptomyces anulatus</name>
    <name type="common">Streptomyces chrysomallus</name>
    <dbReference type="NCBI Taxonomy" id="1892"/>
    <lineage>
        <taxon>Bacteria</taxon>
        <taxon>Bacillati</taxon>
        <taxon>Actinomycetota</taxon>
        <taxon>Actinomycetes</taxon>
        <taxon>Kitasatosporales</taxon>
        <taxon>Streptomycetaceae</taxon>
        <taxon>Streptomyces</taxon>
    </lineage>
</organism>
<proteinExistence type="predicted"/>
<protein>
    <submittedName>
        <fullName evidence="1">WD40 repeat domain-containing protein</fullName>
    </submittedName>
</protein>
<gene>
    <name evidence="1" type="ORF">G3I43_18300</name>
</gene>
<dbReference type="RefSeq" id="WP_164257924.1">
    <property type="nucleotide sequence ID" value="NZ_JAAGMK010000527.1"/>
</dbReference>
<dbReference type="SUPFAM" id="SSF101908">
    <property type="entry name" value="Putative isomerase YbhE"/>
    <property type="match status" value="1"/>
</dbReference>
<dbReference type="InterPro" id="IPR015943">
    <property type="entry name" value="WD40/YVTN_repeat-like_dom_sf"/>
</dbReference>
<dbReference type="SUPFAM" id="SSF50998">
    <property type="entry name" value="Quinoprotein alcohol dehydrogenase-like"/>
    <property type="match status" value="1"/>
</dbReference>
<dbReference type="Gene3D" id="2.130.10.10">
    <property type="entry name" value="YVTN repeat-like/Quinoprotein amine dehydrogenase"/>
    <property type="match status" value="3"/>
</dbReference>
<dbReference type="SMART" id="SM00320">
    <property type="entry name" value="WD40"/>
    <property type="match status" value="7"/>
</dbReference>
<dbReference type="PANTHER" id="PTHR19855:SF11">
    <property type="entry name" value="RIBOSOME BIOGENESIS PROTEIN WDR12"/>
    <property type="match status" value="1"/>
</dbReference>
<comment type="caution">
    <text evidence="1">The sequence shown here is derived from an EMBL/GenBank/DDBJ whole genome shotgun (WGS) entry which is preliminary data.</text>
</comment>